<gene>
    <name evidence="3" type="ORF">ACFPEL_02170</name>
</gene>
<name>A0ABV9RBR0_9PSEU</name>
<evidence type="ECO:0000256" key="1">
    <source>
        <dbReference type="SAM" id="MobiDB-lite"/>
    </source>
</evidence>
<evidence type="ECO:0000256" key="2">
    <source>
        <dbReference type="SAM" id="Phobius"/>
    </source>
</evidence>
<keyword evidence="4" id="KW-1185">Reference proteome</keyword>
<proteinExistence type="predicted"/>
<protein>
    <recommendedName>
        <fullName evidence="5">MucB/RseB N-terminal domain-containing protein</fullName>
    </recommendedName>
</protein>
<keyword evidence="2" id="KW-1133">Transmembrane helix</keyword>
<evidence type="ECO:0000313" key="4">
    <source>
        <dbReference type="Proteomes" id="UP001595909"/>
    </source>
</evidence>
<dbReference type="EMBL" id="JBHSIM010000003">
    <property type="protein sequence ID" value="MFC4831205.1"/>
    <property type="molecule type" value="Genomic_DNA"/>
</dbReference>
<dbReference type="Proteomes" id="UP001595909">
    <property type="component" value="Unassembled WGS sequence"/>
</dbReference>
<keyword evidence="2" id="KW-0812">Transmembrane</keyword>
<organism evidence="3 4">
    <name type="scientific">Actinomycetospora chibensis</name>
    <dbReference type="NCBI Taxonomy" id="663606"/>
    <lineage>
        <taxon>Bacteria</taxon>
        <taxon>Bacillati</taxon>
        <taxon>Actinomycetota</taxon>
        <taxon>Actinomycetes</taxon>
        <taxon>Pseudonocardiales</taxon>
        <taxon>Pseudonocardiaceae</taxon>
        <taxon>Actinomycetospora</taxon>
    </lineage>
</organism>
<comment type="caution">
    <text evidence="3">The sequence shown here is derived from an EMBL/GenBank/DDBJ whole genome shotgun (WGS) entry which is preliminary data.</text>
</comment>
<reference evidence="4" key="1">
    <citation type="journal article" date="2019" name="Int. J. Syst. Evol. Microbiol.">
        <title>The Global Catalogue of Microorganisms (GCM) 10K type strain sequencing project: providing services to taxonomists for standard genome sequencing and annotation.</title>
        <authorList>
            <consortium name="The Broad Institute Genomics Platform"/>
            <consortium name="The Broad Institute Genome Sequencing Center for Infectious Disease"/>
            <person name="Wu L."/>
            <person name="Ma J."/>
        </authorList>
    </citation>
    <scope>NUCLEOTIDE SEQUENCE [LARGE SCALE GENOMIC DNA]</scope>
    <source>
        <strain evidence="4">CCUG 50347</strain>
    </source>
</reference>
<dbReference type="RefSeq" id="WP_274186820.1">
    <property type="nucleotide sequence ID" value="NZ_BAABHN010000003.1"/>
</dbReference>
<keyword evidence="2" id="KW-0472">Membrane</keyword>
<evidence type="ECO:0000313" key="3">
    <source>
        <dbReference type="EMBL" id="MFC4831205.1"/>
    </source>
</evidence>
<sequence>MAGRSGTAAGRALWRWAVVAVVGALLVGVPALLAARPGDARADPQELRDRIAASAGVGWTGYAEARATLGLPRIAALADVTTLLSGVTRMRGWYAGPDRARTDVLSAVGERDRYVTPRGQAVWDYGAELLTIVARDPEVRLPRSEDLLPPDLARRLLAGTAPDDPATALPARRVAGVDAAGVRVTVADPETTVDALDVWADPATGLPVAVEVRARGVAEPMISTAFGDLEQGPPDPTALEPRRGPGAGVTRSPTSDLFGVLGRGDGSTLPAVLAGRERVPPERRFPALGQYGTTLGQLIAVPLPADFAATLLGGIDRAGAGRTLTLDGQGSALETPLLSLAVVRSEDGARAWVLAGLVPPAALDSGAADLLAGGRQ</sequence>
<accession>A0ABV9RBR0</accession>
<evidence type="ECO:0008006" key="5">
    <source>
        <dbReference type="Google" id="ProtNLM"/>
    </source>
</evidence>
<feature type="region of interest" description="Disordered" evidence="1">
    <location>
        <begin position="228"/>
        <end position="256"/>
    </location>
</feature>
<dbReference type="Gene3D" id="2.50.20.10">
    <property type="entry name" value="Lipoprotein localisation LolA/LolB/LppX"/>
    <property type="match status" value="1"/>
</dbReference>
<feature type="transmembrane region" description="Helical" evidence="2">
    <location>
        <begin position="12"/>
        <end position="35"/>
    </location>
</feature>